<dbReference type="PROSITE" id="PS50011">
    <property type="entry name" value="PROTEIN_KINASE_DOM"/>
    <property type="match status" value="1"/>
</dbReference>
<evidence type="ECO:0000256" key="1">
    <source>
        <dbReference type="ARBA" id="ARBA00022527"/>
    </source>
</evidence>
<protein>
    <recommendedName>
        <fullName evidence="6">Protein kinase domain-containing protein</fullName>
    </recommendedName>
</protein>
<evidence type="ECO:0000259" key="6">
    <source>
        <dbReference type="PROSITE" id="PS50011"/>
    </source>
</evidence>
<keyword evidence="2" id="KW-0808">Transferase</keyword>
<dbReference type="Proteomes" id="UP000759131">
    <property type="component" value="Unassembled WGS sequence"/>
</dbReference>
<keyword evidence="8" id="KW-1185">Reference proteome</keyword>
<dbReference type="GO" id="GO:0004674">
    <property type="term" value="F:protein serine/threonine kinase activity"/>
    <property type="evidence" value="ECO:0007669"/>
    <property type="project" value="UniProtKB-KW"/>
</dbReference>
<reference evidence="7" key="1">
    <citation type="submission" date="2020-11" db="EMBL/GenBank/DDBJ databases">
        <authorList>
            <person name="Tran Van P."/>
        </authorList>
    </citation>
    <scope>NUCLEOTIDE SEQUENCE</scope>
</reference>
<dbReference type="OrthoDB" id="541276at2759"/>
<evidence type="ECO:0000313" key="7">
    <source>
        <dbReference type="EMBL" id="CAD7633550.1"/>
    </source>
</evidence>
<dbReference type="EMBL" id="OC867503">
    <property type="protein sequence ID" value="CAD7633550.1"/>
    <property type="molecule type" value="Genomic_DNA"/>
</dbReference>
<gene>
    <name evidence="7" type="ORF">OSB1V03_LOCUS13947</name>
</gene>
<name>A0A7R9L1X0_9ACAR</name>
<dbReference type="PANTHER" id="PTHR24345:SF0">
    <property type="entry name" value="CELL CYCLE SERINE_THREONINE-PROTEIN KINASE CDC5_MSD2"/>
    <property type="match status" value="1"/>
</dbReference>
<evidence type="ECO:0000256" key="3">
    <source>
        <dbReference type="ARBA" id="ARBA00022741"/>
    </source>
</evidence>
<dbReference type="InterPro" id="IPR011009">
    <property type="entry name" value="Kinase-like_dom_sf"/>
</dbReference>
<evidence type="ECO:0000256" key="4">
    <source>
        <dbReference type="ARBA" id="ARBA00022777"/>
    </source>
</evidence>
<evidence type="ECO:0000313" key="8">
    <source>
        <dbReference type="Proteomes" id="UP000759131"/>
    </source>
</evidence>
<dbReference type="Gene3D" id="1.10.510.10">
    <property type="entry name" value="Transferase(Phosphotransferase) domain 1"/>
    <property type="match status" value="1"/>
</dbReference>
<keyword evidence="3" id="KW-0547">Nucleotide-binding</keyword>
<sequence>MLDEKLTANWIAQVSEALSYLHNSLFIAHRDIKLENILLNDQNEAKLSDFGFAVKAYDEETETIELSKTFCGSKPYQCPQIIKRVKYDPYKADAWAMGVLIFGMLNDRLPFHTNDKNQFFNEQKDPKYLGTRYKKEFCEHIKQLIAGLLTVDESKRFEINDILKSDWIKKKGNCCQ</sequence>
<dbReference type="PROSITE" id="PS00108">
    <property type="entry name" value="PROTEIN_KINASE_ST"/>
    <property type="match status" value="1"/>
</dbReference>
<dbReference type="SUPFAM" id="SSF56112">
    <property type="entry name" value="Protein kinase-like (PK-like)"/>
    <property type="match status" value="1"/>
</dbReference>
<dbReference type="GO" id="GO:0005524">
    <property type="term" value="F:ATP binding"/>
    <property type="evidence" value="ECO:0007669"/>
    <property type="project" value="UniProtKB-KW"/>
</dbReference>
<dbReference type="Pfam" id="PF00069">
    <property type="entry name" value="Pkinase"/>
    <property type="match status" value="1"/>
</dbReference>
<dbReference type="AlphaFoldDB" id="A0A7R9L1X0"/>
<proteinExistence type="predicted"/>
<keyword evidence="1" id="KW-0723">Serine/threonine-protein kinase</keyword>
<keyword evidence="5" id="KW-0067">ATP-binding</keyword>
<feature type="domain" description="Protein kinase" evidence="6">
    <location>
        <begin position="1"/>
        <end position="168"/>
    </location>
</feature>
<keyword evidence="4" id="KW-0418">Kinase</keyword>
<dbReference type="GO" id="GO:0005634">
    <property type="term" value="C:nucleus"/>
    <property type="evidence" value="ECO:0007669"/>
    <property type="project" value="TreeGrafter"/>
</dbReference>
<evidence type="ECO:0000256" key="5">
    <source>
        <dbReference type="ARBA" id="ARBA00022840"/>
    </source>
</evidence>
<evidence type="ECO:0000256" key="2">
    <source>
        <dbReference type="ARBA" id="ARBA00022679"/>
    </source>
</evidence>
<accession>A0A7R9L1X0</accession>
<dbReference type="PANTHER" id="PTHR24345">
    <property type="entry name" value="SERINE/THREONINE-PROTEIN KINASE PLK"/>
    <property type="match status" value="1"/>
</dbReference>
<organism evidence="7">
    <name type="scientific">Medioppia subpectinata</name>
    <dbReference type="NCBI Taxonomy" id="1979941"/>
    <lineage>
        <taxon>Eukaryota</taxon>
        <taxon>Metazoa</taxon>
        <taxon>Ecdysozoa</taxon>
        <taxon>Arthropoda</taxon>
        <taxon>Chelicerata</taxon>
        <taxon>Arachnida</taxon>
        <taxon>Acari</taxon>
        <taxon>Acariformes</taxon>
        <taxon>Sarcoptiformes</taxon>
        <taxon>Oribatida</taxon>
        <taxon>Brachypylina</taxon>
        <taxon>Oppioidea</taxon>
        <taxon>Oppiidae</taxon>
        <taxon>Medioppia</taxon>
    </lineage>
</organism>
<dbReference type="EMBL" id="CAJPIZ010012928">
    <property type="protein sequence ID" value="CAG2113980.1"/>
    <property type="molecule type" value="Genomic_DNA"/>
</dbReference>
<dbReference type="InterPro" id="IPR008271">
    <property type="entry name" value="Ser/Thr_kinase_AS"/>
</dbReference>
<dbReference type="SMART" id="SM00220">
    <property type="entry name" value="S_TKc"/>
    <property type="match status" value="1"/>
</dbReference>
<dbReference type="InterPro" id="IPR000719">
    <property type="entry name" value="Prot_kinase_dom"/>
</dbReference>